<dbReference type="GO" id="GO:0006284">
    <property type="term" value="P:base-excision repair"/>
    <property type="evidence" value="ECO:0007669"/>
    <property type="project" value="InterPro"/>
</dbReference>
<dbReference type="InterPro" id="IPR023170">
    <property type="entry name" value="HhH_base_excis_C"/>
</dbReference>
<dbReference type="SMART" id="SM00478">
    <property type="entry name" value="ENDO3c"/>
    <property type="match status" value="1"/>
</dbReference>
<name>A0A1J5DJH4_9BACT</name>
<evidence type="ECO:0000256" key="1">
    <source>
        <dbReference type="ARBA" id="ARBA00022485"/>
    </source>
</evidence>
<evidence type="ECO:0000313" key="6">
    <source>
        <dbReference type="EMBL" id="OIP36369.1"/>
    </source>
</evidence>
<accession>A0A1J5DJH4</accession>
<dbReference type="Gene3D" id="1.10.1670.10">
    <property type="entry name" value="Helix-hairpin-Helix base-excision DNA repair enzymes (C-terminal)"/>
    <property type="match status" value="1"/>
</dbReference>
<dbReference type="PANTHER" id="PTHR10359">
    <property type="entry name" value="A/G-SPECIFIC ADENINE GLYCOSYLASE/ENDONUCLEASE III"/>
    <property type="match status" value="1"/>
</dbReference>
<dbReference type="GO" id="GO:0051539">
    <property type="term" value="F:4 iron, 4 sulfur cluster binding"/>
    <property type="evidence" value="ECO:0007669"/>
    <property type="project" value="UniProtKB-KW"/>
</dbReference>
<dbReference type="GO" id="GO:0003824">
    <property type="term" value="F:catalytic activity"/>
    <property type="evidence" value="ECO:0007669"/>
    <property type="project" value="InterPro"/>
</dbReference>
<dbReference type="EMBL" id="MNYI01000243">
    <property type="protein sequence ID" value="OIP36369.1"/>
    <property type="molecule type" value="Genomic_DNA"/>
</dbReference>
<keyword evidence="3" id="KW-0408">Iron</keyword>
<keyword evidence="1" id="KW-0004">4Fe-4S</keyword>
<sequence>MCSPALEAVGSRMEKILLEIYDSLYKAFGPLHWWPGETPFEVSIGAILTQNTAWTNVEKAINRLKEHNLLSPECIRDIDINLLGEMIRSSGYYNQKAKKLKAFVDFLFLQYEGSMELMKETEMWTLRHELLQVNGIGMETADSIILYACYKPIFVVDAYTRRFLSRHKLIEEDAGYTHIQKLFMNNLPSDVAIYNEYHALIVQLGKELCSKTLPRCNICPLFVVITPFMGFFLAETIGVEETETEPVEVE</sequence>
<feature type="domain" description="HhH-GPD" evidence="5">
    <location>
        <begin position="48"/>
        <end position="207"/>
    </location>
</feature>
<dbReference type="GO" id="GO:0046872">
    <property type="term" value="F:metal ion binding"/>
    <property type="evidence" value="ECO:0007669"/>
    <property type="project" value="UniProtKB-KW"/>
</dbReference>
<dbReference type="Pfam" id="PF00730">
    <property type="entry name" value="HhH-GPD"/>
    <property type="match status" value="1"/>
</dbReference>
<evidence type="ECO:0000256" key="2">
    <source>
        <dbReference type="ARBA" id="ARBA00022723"/>
    </source>
</evidence>
<protein>
    <recommendedName>
        <fullName evidence="5">HhH-GPD domain-containing protein</fullName>
    </recommendedName>
</protein>
<dbReference type="STRING" id="1817895.AUJ95_09460"/>
<comment type="caution">
    <text evidence="6">The sequence shown here is derived from an EMBL/GenBank/DDBJ whole genome shotgun (WGS) entry which is preliminary data.</text>
</comment>
<dbReference type="CDD" id="cd00056">
    <property type="entry name" value="ENDO3c"/>
    <property type="match status" value="1"/>
</dbReference>
<proteinExistence type="predicted"/>
<dbReference type="Gene3D" id="1.10.340.30">
    <property type="entry name" value="Hypothetical protein, domain 2"/>
    <property type="match status" value="1"/>
</dbReference>
<gene>
    <name evidence="6" type="ORF">AUJ95_09460</name>
</gene>
<dbReference type="PANTHER" id="PTHR10359:SF19">
    <property type="entry name" value="DNA REPAIR GLYCOSYLASE MJ1434-RELATED"/>
    <property type="match status" value="1"/>
</dbReference>
<organism evidence="6 7">
    <name type="scientific">Candidatus Desantisbacteria bacterium CG2_30_40_21</name>
    <dbReference type="NCBI Taxonomy" id="1817895"/>
    <lineage>
        <taxon>Bacteria</taxon>
        <taxon>Candidatus Desantisiibacteriota</taxon>
    </lineage>
</organism>
<dbReference type="PIRSF" id="PIRSF001435">
    <property type="entry name" value="Nth"/>
    <property type="match status" value="1"/>
</dbReference>
<reference evidence="6 7" key="1">
    <citation type="journal article" date="2016" name="Environ. Microbiol.">
        <title>Genomic resolution of a cold subsurface aquifer community provides metabolic insights for novel microbes adapted to high CO concentrations.</title>
        <authorList>
            <person name="Probst A.J."/>
            <person name="Castelle C.J."/>
            <person name="Singh A."/>
            <person name="Brown C.T."/>
            <person name="Anantharaman K."/>
            <person name="Sharon I."/>
            <person name="Hug L.A."/>
            <person name="Burstein D."/>
            <person name="Emerson J.B."/>
            <person name="Thomas B.C."/>
            <person name="Banfield J.F."/>
        </authorList>
    </citation>
    <scope>NUCLEOTIDE SEQUENCE [LARGE SCALE GENOMIC DNA]</scope>
    <source>
        <strain evidence="6">CG2_30_40_21</strain>
    </source>
</reference>
<dbReference type="InterPro" id="IPR011257">
    <property type="entry name" value="DNA_glycosylase"/>
</dbReference>
<dbReference type="InterPro" id="IPR003265">
    <property type="entry name" value="HhH-GPD_domain"/>
</dbReference>
<keyword evidence="2" id="KW-0479">Metal-binding</keyword>
<dbReference type="Proteomes" id="UP000183085">
    <property type="component" value="Unassembled WGS sequence"/>
</dbReference>
<evidence type="ECO:0000256" key="3">
    <source>
        <dbReference type="ARBA" id="ARBA00023004"/>
    </source>
</evidence>
<evidence type="ECO:0000313" key="7">
    <source>
        <dbReference type="Proteomes" id="UP000183085"/>
    </source>
</evidence>
<evidence type="ECO:0000259" key="5">
    <source>
        <dbReference type="SMART" id="SM00478"/>
    </source>
</evidence>
<keyword evidence="4" id="KW-0411">Iron-sulfur</keyword>
<evidence type="ECO:0000256" key="4">
    <source>
        <dbReference type="ARBA" id="ARBA00023014"/>
    </source>
</evidence>
<dbReference type="AlphaFoldDB" id="A0A1J5DJH4"/>
<dbReference type="SUPFAM" id="SSF48150">
    <property type="entry name" value="DNA-glycosylase"/>
    <property type="match status" value="1"/>
</dbReference>